<dbReference type="InterPro" id="IPR012074">
    <property type="entry name" value="GAF_ANTAR"/>
</dbReference>
<dbReference type="SUPFAM" id="SSF55781">
    <property type="entry name" value="GAF domain-like"/>
    <property type="match status" value="1"/>
</dbReference>
<dbReference type="SUPFAM" id="SSF52172">
    <property type="entry name" value="CheY-like"/>
    <property type="match status" value="1"/>
</dbReference>
<accession>A0ABT8IXN5</accession>
<dbReference type="Pfam" id="PF13185">
    <property type="entry name" value="GAF_2"/>
    <property type="match status" value="1"/>
</dbReference>
<dbReference type="EMBL" id="JAROCB010000002">
    <property type="protein sequence ID" value="MDN4597122.1"/>
    <property type="molecule type" value="Genomic_DNA"/>
</dbReference>
<keyword evidence="7" id="KW-1185">Reference proteome</keyword>
<evidence type="ECO:0000256" key="2">
    <source>
        <dbReference type="ARBA" id="ARBA00022777"/>
    </source>
</evidence>
<keyword evidence="2" id="KW-0418">Kinase</keyword>
<evidence type="ECO:0000256" key="1">
    <source>
        <dbReference type="ARBA" id="ARBA00022679"/>
    </source>
</evidence>
<dbReference type="InterPro" id="IPR011006">
    <property type="entry name" value="CheY-like_superfamily"/>
</dbReference>
<feature type="domain" description="ANTAR" evidence="5">
    <location>
        <begin position="169"/>
        <end position="230"/>
    </location>
</feature>
<dbReference type="InterPro" id="IPR029016">
    <property type="entry name" value="GAF-like_dom_sf"/>
</dbReference>
<evidence type="ECO:0000313" key="7">
    <source>
        <dbReference type="Proteomes" id="UP001174210"/>
    </source>
</evidence>
<proteinExistence type="predicted"/>
<dbReference type="Pfam" id="PF03861">
    <property type="entry name" value="ANTAR"/>
    <property type="match status" value="1"/>
</dbReference>
<dbReference type="SMART" id="SM00065">
    <property type="entry name" value="GAF"/>
    <property type="match status" value="1"/>
</dbReference>
<keyword evidence="3" id="KW-0805">Transcription regulation</keyword>
<dbReference type="InterPro" id="IPR036388">
    <property type="entry name" value="WH-like_DNA-bd_sf"/>
</dbReference>
<dbReference type="Gene3D" id="3.30.450.40">
    <property type="match status" value="1"/>
</dbReference>
<keyword evidence="1" id="KW-0808">Transferase</keyword>
<dbReference type="PROSITE" id="PS50921">
    <property type="entry name" value="ANTAR"/>
    <property type="match status" value="1"/>
</dbReference>
<dbReference type="PIRSF" id="PIRSF036625">
    <property type="entry name" value="GAF_ANTAR"/>
    <property type="match status" value="1"/>
</dbReference>
<name>A0ABT8IXN5_9MICO</name>
<evidence type="ECO:0000313" key="6">
    <source>
        <dbReference type="EMBL" id="MDN4597122.1"/>
    </source>
</evidence>
<dbReference type="Gene3D" id="1.10.10.10">
    <property type="entry name" value="Winged helix-like DNA-binding domain superfamily/Winged helix DNA-binding domain"/>
    <property type="match status" value="1"/>
</dbReference>
<dbReference type="RefSeq" id="WP_301217800.1">
    <property type="nucleotide sequence ID" value="NZ_JAROCB010000002.1"/>
</dbReference>
<dbReference type="SMART" id="SM01012">
    <property type="entry name" value="ANTAR"/>
    <property type="match status" value="1"/>
</dbReference>
<evidence type="ECO:0000256" key="4">
    <source>
        <dbReference type="ARBA" id="ARBA00023163"/>
    </source>
</evidence>
<reference evidence="6" key="1">
    <citation type="submission" date="2023-03" db="EMBL/GenBank/DDBJ databases">
        <title>MT1 and MT2 Draft Genomes of Novel Species.</title>
        <authorList>
            <person name="Venkateswaran K."/>
        </authorList>
    </citation>
    <scope>NUCLEOTIDE SEQUENCE</scope>
    <source>
        <strain evidence="6">F6_8S_P_1A</strain>
    </source>
</reference>
<gene>
    <name evidence="6" type="ORF">P5G59_08210</name>
</gene>
<dbReference type="InterPro" id="IPR005561">
    <property type="entry name" value="ANTAR"/>
</dbReference>
<sequence>MTDTREVELLRAFAGLADTLVAGYDVVDLMQRLVDTCRDLLNVTASGVLLADEAGELDLMASTSEASRLVEIFQISAYSGPCIESFTTGKMVSLPDLGLTPERWSLFRDKAIEEGFAAILAIPLRLRETTIGTLNLLRDSPGELPETDLVAAQAFADVATIGILHQRTLHESETIREQLQTALNSRIVIEQAKGVVAQLHRITIDDAFAVMRDHARRNQEGLTAVAEAIVARRLVPPLPPGIPRRG</sequence>
<dbReference type="InterPro" id="IPR003018">
    <property type="entry name" value="GAF"/>
</dbReference>
<evidence type="ECO:0000256" key="3">
    <source>
        <dbReference type="ARBA" id="ARBA00023015"/>
    </source>
</evidence>
<keyword evidence="4" id="KW-0804">Transcription</keyword>
<protein>
    <submittedName>
        <fullName evidence="6">GAF and ANTAR domain-containing protein</fullName>
    </submittedName>
</protein>
<evidence type="ECO:0000259" key="5">
    <source>
        <dbReference type="PROSITE" id="PS50921"/>
    </source>
</evidence>
<dbReference type="Proteomes" id="UP001174210">
    <property type="component" value="Unassembled WGS sequence"/>
</dbReference>
<comment type="caution">
    <text evidence="6">The sequence shown here is derived from an EMBL/GenBank/DDBJ whole genome shotgun (WGS) entry which is preliminary data.</text>
</comment>
<organism evidence="6 7">
    <name type="scientific">Leifsonia virtsii</name>
    <dbReference type="NCBI Taxonomy" id="3035915"/>
    <lineage>
        <taxon>Bacteria</taxon>
        <taxon>Bacillati</taxon>
        <taxon>Actinomycetota</taxon>
        <taxon>Actinomycetes</taxon>
        <taxon>Micrococcales</taxon>
        <taxon>Microbacteriaceae</taxon>
        <taxon>Leifsonia</taxon>
    </lineage>
</organism>